<evidence type="ECO:0000313" key="4">
    <source>
        <dbReference type="EMBL" id="CAF9912656.1"/>
    </source>
</evidence>
<dbReference type="Pfam" id="PF01613">
    <property type="entry name" value="Flavin_Reduct"/>
    <property type="match status" value="1"/>
</dbReference>
<dbReference type="SUPFAM" id="SSF50475">
    <property type="entry name" value="FMN-binding split barrel"/>
    <property type="match status" value="1"/>
</dbReference>
<evidence type="ECO:0000259" key="3">
    <source>
        <dbReference type="SMART" id="SM00903"/>
    </source>
</evidence>
<evidence type="ECO:0000313" key="5">
    <source>
        <dbReference type="Proteomes" id="UP000664534"/>
    </source>
</evidence>
<gene>
    <name evidence="4" type="ORF">IMSHALPRED_000376</name>
</gene>
<accession>A0A8H3ESH4</accession>
<dbReference type="EMBL" id="CAJPDT010000010">
    <property type="protein sequence ID" value="CAF9912656.1"/>
    <property type="molecule type" value="Genomic_DNA"/>
</dbReference>
<dbReference type="InterPro" id="IPR050268">
    <property type="entry name" value="NADH-dep_flavin_reductase"/>
</dbReference>
<proteinExistence type="predicted"/>
<feature type="domain" description="Flavin reductase like" evidence="3">
    <location>
        <begin position="72"/>
        <end position="255"/>
    </location>
</feature>
<dbReference type="GO" id="GO:0042602">
    <property type="term" value="F:riboflavin reductase (NADPH) activity"/>
    <property type="evidence" value="ECO:0007669"/>
    <property type="project" value="TreeGrafter"/>
</dbReference>
<comment type="caution">
    <text evidence="4">The sequence shown here is derived from an EMBL/GenBank/DDBJ whole genome shotgun (WGS) entry which is preliminary data.</text>
</comment>
<evidence type="ECO:0000256" key="2">
    <source>
        <dbReference type="SAM" id="MobiDB-lite"/>
    </source>
</evidence>
<dbReference type="Gene3D" id="2.30.110.10">
    <property type="entry name" value="Electron Transport, Fmn-binding Protein, Chain A"/>
    <property type="match status" value="1"/>
</dbReference>
<evidence type="ECO:0000256" key="1">
    <source>
        <dbReference type="ARBA" id="ARBA00023002"/>
    </source>
</evidence>
<name>A0A8H3ESH4_9LECA</name>
<sequence length="269" mass="30142">MTTRHGVSSALGLLRRRPSPASYSRDFSASRRHLKEHDPVEIDPAPNSPDYDYRKPSYAARRNFPAHIRHLMRSTPNPLTVIISHLPPLQSQDDACATSETEVHEPAQDVRENDMDQQSRLTGLLVSSFNTVTLTPKPYVSFNIKLPSMTYCAIRDSNVFTASGLKDARVANAFVKPRRTYGEPHRGNIWRHLVESDGRLKEGNCGTWWMRCRVLRDQCVEVGDHVIVVAKIVASGGYEGGEGIGLVYAEGRYRKVGEVVDMEEEKGVP</sequence>
<dbReference type="InterPro" id="IPR002563">
    <property type="entry name" value="Flavin_Rdtase-like_dom"/>
</dbReference>
<protein>
    <recommendedName>
        <fullName evidence="3">Flavin reductase like domain-containing protein</fullName>
    </recommendedName>
</protein>
<keyword evidence="1" id="KW-0560">Oxidoreductase</keyword>
<reference evidence="4" key="1">
    <citation type="submission" date="2021-03" db="EMBL/GenBank/DDBJ databases">
        <authorList>
            <person name="Tagirdzhanova G."/>
        </authorList>
    </citation>
    <scope>NUCLEOTIDE SEQUENCE</scope>
</reference>
<dbReference type="PANTHER" id="PTHR30466:SF1">
    <property type="entry name" value="FMN REDUCTASE (NADH) RUTF"/>
    <property type="match status" value="1"/>
</dbReference>
<organism evidence="4 5">
    <name type="scientific">Imshaugia aleurites</name>
    <dbReference type="NCBI Taxonomy" id="172621"/>
    <lineage>
        <taxon>Eukaryota</taxon>
        <taxon>Fungi</taxon>
        <taxon>Dikarya</taxon>
        <taxon>Ascomycota</taxon>
        <taxon>Pezizomycotina</taxon>
        <taxon>Lecanoromycetes</taxon>
        <taxon>OSLEUM clade</taxon>
        <taxon>Lecanoromycetidae</taxon>
        <taxon>Lecanorales</taxon>
        <taxon>Lecanorineae</taxon>
        <taxon>Parmeliaceae</taxon>
        <taxon>Imshaugia</taxon>
    </lineage>
</organism>
<dbReference type="PANTHER" id="PTHR30466">
    <property type="entry name" value="FLAVIN REDUCTASE"/>
    <property type="match status" value="1"/>
</dbReference>
<dbReference type="AlphaFoldDB" id="A0A8H3ESH4"/>
<dbReference type="SMART" id="SM00903">
    <property type="entry name" value="Flavin_Reduct"/>
    <property type="match status" value="1"/>
</dbReference>
<feature type="region of interest" description="Disordered" evidence="2">
    <location>
        <begin position="1"/>
        <end position="52"/>
    </location>
</feature>
<keyword evidence="5" id="KW-1185">Reference proteome</keyword>
<dbReference type="GO" id="GO:0010181">
    <property type="term" value="F:FMN binding"/>
    <property type="evidence" value="ECO:0007669"/>
    <property type="project" value="InterPro"/>
</dbReference>
<dbReference type="Proteomes" id="UP000664534">
    <property type="component" value="Unassembled WGS sequence"/>
</dbReference>
<dbReference type="OrthoDB" id="2015405at2759"/>
<dbReference type="InterPro" id="IPR012349">
    <property type="entry name" value="Split_barrel_FMN-bd"/>
</dbReference>